<keyword evidence="3" id="KW-1185">Reference proteome</keyword>
<sequence length="510" mass="55784">MGESLRLSSAAWEEEQARKRLQGHGGAYRVVAAWRGDAMEMLFDEICCRLSEPPKALPRDAHTFASRALAFRAFSRAACCAHSLLRKPRAGYPYKLFSALTQQDSEADAFAAVEADPECLYDALTEQFLKHFRPLDTAARRKQAQSLEVLAACVDLDIATVECKHASVRRTTHQCSVQTWLSRLEDVNVDWIARQLSLISSKGVQTRQEAVHETAAKQNTAAARPKGKCSGHSGGGGGGGAYRAYMSMHHTGGRFKAQNNQNYRALPPAEKAFYEAMGARGTMAWRQGHNSFGPRLPREAPVEALPGSMTASGSVVLAAAGPSELVAVSACSFEEDLQKIRVKFLKQSKRIALCERAEMRQSVQKEIALMEDLQLQLLSAVPASQTFGAACSPVVAGTVQLTWLPPCEEFAKAALSQDNKSAKKLSLGQTLVEAWSQRSRVIRHEEQQVLVQALVALQPLVHNVLLNPLILPVESHLAREAKAAKERKEASPPRAKRKEASPPEAMENAD</sequence>
<evidence type="ECO:0000256" key="1">
    <source>
        <dbReference type="SAM" id="MobiDB-lite"/>
    </source>
</evidence>
<feature type="region of interest" description="Disordered" evidence="1">
    <location>
        <begin position="216"/>
        <end position="235"/>
    </location>
</feature>
<dbReference type="OrthoDB" id="418394at2759"/>
<dbReference type="Proteomes" id="UP000186817">
    <property type="component" value="Unassembled WGS sequence"/>
</dbReference>
<proteinExistence type="predicted"/>
<reference evidence="2 3" key="1">
    <citation type="submission" date="2016-02" db="EMBL/GenBank/DDBJ databases">
        <title>Genome analysis of coral dinoflagellate symbionts highlights evolutionary adaptations to a symbiotic lifestyle.</title>
        <authorList>
            <person name="Aranda M."/>
            <person name="Li Y."/>
            <person name="Liew Y.J."/>
            <person name="Baumgarten S."/>
            <person name="Simakov O."/>
            <person name="Wilson M."/>
            <person name="Piel J."/>
            <person name="Ashoor H."/>
            <person name="Bougouffa S."/>
            <person name="Bajic V.B."/>
            <person name="Ryu T."/>
            <person name="Ravasi T."/>
            <person name="Bayer T."/>
            <person name="Micklem G."/>
            <person name="Kim H."/>
            <person name="Bhak J."/>
            <person name="Lajeunesse T.C."/>
            <person name="Voolstra C.R."/>
        </authorList>
    </citation>
    <scope>NUCLEOTIDE SEQUENCE [LARGE SCALE GENOMIC DNA]</scope>
    <source>
        <strain evidence="2 3">CCMP2467</strain>
    </source>
</reference>
<evidence type="ECO:0000313" key="2">
    <source>
        <dbReference type="EMBL" id="OLP74812.1"/>
    </source>
</evidence>
<organism evidence="2 3">
    <name type="scientific">Symbiodinium microadriaticum</name>
    <name type="common">Dinoflagellate</name>
    <name type="synonym">Zooxanthella microadriatica</name>
    <dbReference type="NCBI Taxonomy" id="2951"/>
    <lineage>
        <taxon>Eukaryota</taxon>
        <taxon>Sar</taxon>
        <taxon>Alveolata</taxon>
        <taxon>Dinophyceae</taxon>
        <taxon>Suessiales</taxon>
        <taxon>Symbiodiniaceae</taxon>
        <taxon>Symbiodinium</taxon>
    </lineage>
</organism>
<feature type="region of interest" description="Disordered" evidence="1">
    <location>
        <begin position="481"/>
        <end position="510"/>
    </location>
</feature>
<evidence type="ECO:0000313" key="3">
    <source>
        <dbReference type="Proteomes" id="UP000186817"/>
    </source>
</evidence>
<feature type="compositionally biased region" description="Basic and acidic residues" evidence="1">
    <location>
        <begin position="481"/>
        <end position="491"/>
    </location>
</feature>
<gene>
    <name evidence="2" type="ORF">AK812_SmicGene45543</name>
</gene>
<comment type="caution">
    <text evidence="2">The sequence shown here is derived from an EMBL/GenBank/DDBJ whole genome shotgun (WGS) entry which is preliminary data.</text>
</comment>
<dbReference type="EMBL" id="LSRX01003179">
    <property type="protein sequence ID" value="OLP74812.1"/>
    <property type="molecule type" value="Genomic_DNA"/>
</dbReference>
<protein>
    <submittedName>
        <fullName evidence="2">Uncharacterized protein</fullName>
    </submittedName>
</protein>
<name>A0A1Q9BVX9_SYMMI</name>
<dbReference type="AlphaFoldDB" id="A0A1Q9BVX9"/>
<accession>A0A1Q9BVX9</accession>